<keyword evidence="3" id="KW-1185">Reference proteome</keyword>
<dbReference type="Proteomes" id="UP000039046">
    <property type="component" value="Unassembled WGS sequence"/>
</dbReference>
<feature type="region of interest" description="Disordered" evidence="1">
    <location>
        <begin position="36"/>
        <end position="176"/>
    </location>
</feature>
<dbReference type="OrthoDB" id="5365739at2759"/>
<dbReference type="STRING" id="1531966.A0A0A1SWN0"/>
<feature type="compositionally biased region" description="Polar residues" evidence="1">
    <location>
        <begin position="65"/>
        <end position="77"/>
    </location>
</feature>
<dbReference type="HOGENOM" id="CLU_038597_0_0_1"/>
<feature type="compositionally biased region" description="Basic residues" evidence="1">
    <location>
        <begin position="155"/>
        <end position="164"/>
    </location>
</feature>
<accession>A0A0A1SWN0</accession>
<evidence type="ECO:0000313" key="2">
    <source>
        <dbReference type="EMBL" id="CEJ88984.1"/>
    </source>
</evidence>
<feature type="compositionally biased region" description="Basic residues" evidence="1">
    <location>
        <begin position="377"/>
        <end position="387"/>
    </location>
</feature>
<reference evidence="2 3" key="1">
    <citation type="journal article" date="2015" name="Genome Announc.">
        <title>Draft Genome Sequence and Gene Annotation of the Entomopathogenic Fungus Verticillium hemipterigenum.</title>
        <authorList>
            <person name="Horn F."/>
            <person name="Habel A."/>
            <person name="Scharf D.H."/>
            <person name="Dworschak J."/>
            <person name="Brakhage A.A."/>
            <person name="Guthke R."/>
            <person name="Hertweck C."/>
            <person name="Linde J."/>
        </authorList>
    </citation>
    <scope>NUCLEOTIDE SEQUENCE [LARGE SCALE GENOMIC DNA]</scope>
</reference>
<feature type="compositionally biased region" description="Low complexity" evidence="1">
    <location>
        <begin position="47"/>
        <end position="64"/>
    </location>
</feature>
<evidence type="ECO:0000256" key="1">
    <source>
        <dbReference type="SAM" id="MobiDB-lite"/>
    </source>
</evidence>
<organism evidence="2 3">
    <name type="scientific">[Torrubiella] hemipterigena</name>
    <dbReference type="NCBI Taxonomy" id="1531966"/>
    <lineage>
        <taxon>Eukaryota</taxon>
        <taxon>Fungi</taxon>
        <taxon>Dikarya</taxon>
        <taxon>Ascomycota</taxon>
        <taxon>Pezizomycotina</taxon>
        <taxon>Sordariomycetes</taxon>
        <taxon>Hypocreomycetidae</taxon>
        <taxon>Hypocreales</taxon>
        <taxon>Clavicipitaceae</taxon>
        <taxon>Clavicipitaceae incertae sedis</taxon>
        <taxon>'Torrubiella' clade</taxon>
    </lineage>
</organism>
<name>A0A0A1SWN0_9HYPO</name>
<feature type="compositionally biased region" description="Low complexity" evidence="1">
    <location>
        <begin position="128"/>
        <end position="145"/>
    </location>
</feature>
<feature type="compositionally biased region" description="Gly residues" evidence="1">
    <location>
        <begin position="112"/>
        <end position="127"/>
    </location>
</feature>
<feature type="region of interest" description="Disordered" evidence="1">
    <location>
        <begin position="368"/>
        <end position="387"/>
    </location>
</feature>
<proteinExistence type="predicted"/>
<feature type="compositionally biased region" description="Basic and acidic residues" evidence="1">
    <location>
        <begin position="165"/>
        <end position="176"/>
    </location>
</feature>
<sequence length="387" mass="41083">MHRQAFRSVCLRARKNDSLNVNTTINSIRAFATSQSLLEGKAPSPRPSNSTPSSARQRGQAAASEVQSVVKNSSKSPKASGRPDGAYFQKTAASGDAAPKILSVRSLPRGGLTRGRGGLRGRGGFQGQSGRPASPTGTNRFAGATRGRGGALNRGKPRGGMRTRKPGDRKFGEKEQRGDGFFGEVLDEELAALDHVNRFGAVAEFQPKIDQSLIDLVPVGPSTPASRRAAVLKVLDTIGSTDSTSLTSNIQVSGYIAELEKYGLQYFADPADKEAVKQRLEELAEAVGEGDAPANPVKLAEVQESLKQLILDQAVMGKHEAPQYAEDTAGTIKSQFLRSSSYRQREITQFEAKLNSILGNIKAAPKKAEQAAAAPAKKGKAAKAKST</sequence>
<dbReference type="AlphaFoldDB" id="A0A0A1SWN0"/>
<protein>
    <submittedName>
        <fullName evidence="2">Uncharacterized protein</fullName>
    </submittedName>
</protein>
<gene>
    <name evidence="2" type="ORF">VHEMI04949</name>
</gene>
<dbReference type="EMBL" id="CDHN01000002">
    <property type="protein sequence ID" value="CEJ88984.1"/>
    <property type="molecule type" value="Genomic_DNA"/>
</dbReference>
<evidence type="ECO:0000313" key="3">
    <source>
        <dbReference type="Proteomes" id="UP000039046"/>
    </source>
</evidence>